<evidence type="ECO:0000256" key="1">
    <source>
        <dbReference type="SAM" id="MobiDB-lite"/>
    </source>
</evidence>
<feature type="compositionally biased region" description="Acidic residues" evidence="1">
    <location>
        <begin position="880"/>
        <end position="890"/>
    </location>
</feature>
<dbReference type="STRING" id="1284197.S8ACM1"/>
<feature type="region of interest" description="Disordered" evidence="1">
    <location>
        <begin position="868"/>
        <end position="890"/>
    </location>
</feature>
<protein>
    <recommendedName>
        <fullName evidence="2">C2H2-type domain-containing protein</fullName>
    </recommendedName>
</protein>
<keyword evidence="4" id="KW-1185">Reference proteome</keyword>
<organism evidence="3 4">
    <name type="scientific">Dactylellina haptotyla (strain CBS 200.50)</name>
    <name type="common">Nematode-trapping fungus</name>
    <name type="synonym">Monacrosporium haptotylum</name>
    <dbReference type="NCBI Taxonomy" id="1284197"/>
    <lineage>
        <taxon>Eukaryota</taxon>
        <taxon>Fungi</taxon>
        <taxon>Dikarya</taxon>
        <taxon>Ascomycota</taxon>
        <taxon>Pezizomycotina</taxon>
        <taxon>Orbiliomycetes</taxon>
        <taxon>Orbiliales</taxon>
        <taxon>Orbiliaceae</taxon>
        <taxon>Dactylellina</taxon>
    </lineage>
</organism>
<feature type="domain" description="C2H2-type" evidence="2">
    <location>
        <begin position="436"/>
        <end position="460"/>
    </location>
</feature>
<dbReference type="InterPro" id="IPR058925">
    <property type="entry name" value="zf-C2H2_AcuF"/>
</dbReference>
<comment type="caution">
    <text evidence="3">The sequence shown here is derived from an EMBL/GenBank/DDBJ whole genome shotgun (WGS) entry which is preliminary data.</text>
</comment>
<feature type="region of interest" description="Disordered" evidence="1">
    <location>
        <begin position="104"/>
        <end position="139"/>
    </location>
</feature>
<evidence type="ECO:0000313" key="4">
    <source>
        <dbReference type="Proteomes" id="UP000015100"/>
    </source>
</evidence>
<dbReference type="Proteomes" id="UP000015100">
    <property type="component" value="Unassembled WGS sequence"/>
</dbReference>
<feature type="compositionally biased region" description="Low complexity" evidence="1">
    <location>
        <begin position="1525"/>
        <end position="1534"/>
    </location>
</feature>
<gene>
    <name evidence="3" type="ORF">H072_7430</name>
</gene>
<dbReference type="eggNOG" id="ENOG502SINU">
    <property type="taxonomic scope" value="Eukaryota"/>
</dbReference>
<dbReference type="PANTHER" id="PTHR35391:SF7">
    <property type="entry name" value="C2H2-TYPE DOMAIN-CONTAINING PROTEIN"/>
    <property type="match status" value="1"/>
</dbReference>
<feature type="domain" description="C2H2-type" evidence="2">
    <location>
        <begin position="943"/>
        <end position="968"/>
    </location>
</feature>
<reference evidence="4" key="2">
    <citation type="submission" date="2013-04" db="EMBL/GenBank/DDBJ databases">
        <title>Genomic mechanisms accounting for the adaptation to parasitism in nematode-trapping fungi.</title>
        <authorList>
            <person name="Ahren D.G."/>
        </authorList>
    </citation>
    <scope>NUCLEOTIDE SEQUENCE [LARGE SCALE GENOMIC DNA]</scope>
    <source>
        <strain evidence="4">CBS 200.50</strain>
    </source>
</reference>
<evidence type="ECO:0000259" key="2">
    <source>
        <dbReference type="SMART" id="SM00355"/>
    </source>
</evidence>
<dbReference type="Gene3D" id="3.30.160.60">
    <property type="entry name" value="Classic Zinc Finger"/>
    <property type="match status" value="1"/>
</dbReference>
<dbReference type="Pfam" id="PF26082">
    <property type="entry name" value="zf-C2H2_AcuF"/>
    <property type="match status" value="1"/>
</dbReference>
<proteinExistence type="predicted"/>
<feature type="domain" description="C2H2-type" evidence="2">
    <location>
        <begin position="903"/>
        <end position="923"/>
    </location>
</feature>
<dbReference type="PANTHER" id="PTHR35391">
    <property type="entry name" value="C2H2-TYPE DOMAIN-CONTAINING PROTEIN-RELATED"/>
    <property type="match status" value="1"/>
</dbReference>
<feature type="domain" description="C2H2-type" evidence="2">
    <location>
        <begin position="485"/>
        <end position="507"/>
    </location>
</feature>
<feature type="region of interest" description="Disordered" evidence="1">
    <location>
        <begin position="732"/>
        <end position="755"/>
    </location>
</feature>
<dbReference type="OrthoDB" id="20872at2759"/>
<feature type="region of interest" description="Disordered" evidence="1">
    <location>
        <begin position="1142"/>
        <end position="1168"/>
    </location>
</feature>
<dbReference type="EMBL" id="AQGS01000526">
    <property type="protein sequence ID" value="EPS38816.1"/>
    <property type="molecule type" value="Genomic_DNA"/>
</dbReference>
<sequence length="1640" mass="186461">MTEIELDLATLGQLGGQAKRLFQQLIGQFDKLPENEESNPPKTKFVAEADRFSLWAVNMGLFVAGHGSLDYRVRDALNIQEMIRTFMLTLNNAIVEAYTYYSQENENEDSTKSPTDSESDGEVSDDGWNGDSDEEMESDQDLLLDSIRDPIDRLYKLSTFIRNPSSRIVSSKMHHHKQIDPETGIDLLDSIKEFDLDYIRSVFNQYRQSKTQEEHKLLNITHQFVAEDEPVTPAVDERQQTDVSHSFLISRLALANARRRQQFSYWKKHRQKLAQHTTTIGNLDTKTRASTVYAPAPHPNVLKTQLEISARVPSLMLPLSVTTATQLQILTQPVIKDNLSTVSVSKYEPSLWQPGNDRLDFPPPPKIPSHQRFFECPYCYTLCPNAISEEEAWRAHLIHDLRPYVCTYEDCRNSDQLYDTRRDWIHHESSTHRRVFYCSEHPDQTFYKSQDYLEHMKTGHLGYSEEISAALLINANESTLIVPDRCCPICTLSIESMEALQKHIAVHLERFSLFSLPKDVGGEDWQGAASNYSEEANINIQGSRDYDFENESFIVSEDEEMIDRLEAGNLEESPYLGPDNPVTLKNSTSPRIGRGGNNSAAVDVLSEEDWESNADIPEADGREADDSTKFRYLEKYLDKSNDYYPTTDKMQELGKEADLLLPSVRIWFSGALDQQVSTHSRPAECIFYWLDCKFASSDYDEAEDPIRRKSCVDPDWNGYYFASPYEFETETDTSNSLSKTVETSQGNTENQNASSRKSLQYQVQVAVSSRNYWEALRLVHSHPALVDIALQIAGAGRKQALEQYLYSLQNSDLISRKFLPQSNPTIIHLLSDLDKKSPLGCHDIQHDELMDIIEQELRRLQALLTEGEEKTGNCKPSIEENSEQGSDVEEYDADLQKSNETSYPCPNCNSELGSKNNLKKHMRDRECISESTPIDAFSAANLWRCPHLACSHIYASKKNLARHYSSVHHQRLQDLETKDDDEKQLAETPKEIKQWKIHVLSPKISKIKEMLALLDQRIVELRPVGNNVNEKLFLIRSFLRDLQLKFFELQIEAKEVRSLKSVLSIYSKTDKILRKTLVGNFTLSLWQENAPSDASIPLTICLICLKSALQPAYKYFCNTICSPCHLILEVLGISLIPRGESSENSMGVPQEPTISLGPTQTPSEDLKSPLESELNISRTLEESLRKEAGLLENYLTQIRGLIRDFKLDEYSHADVKNYVELIQSLMLDLEAECSALQNTFWNMIGDVISTVDLENLKQSLLSIPRNIENVSRSLKVLAERKAESSHTAPYGVGTAGLPACGYCFETRRRPLWVPSSAPWTVICNNCRRDFEQNLRECTPLSMDQFATLTGATKGQRNRTQQGEFSLNEAVGQTLSRIPDAILGLRSRTAGGGHTIQTPPERLIRYHAPNFIRYRNLIIYAAGPTAIEYTLPIAIRAAETNSRLRKNILFIWTAKLPLQIEIYRKQLERLASVPAFTHTITIRIHETPRAEKAEKGKSGSGYLQPLGNIFRGFTKQNNQSTEINTTDMADTTTDTPPRKIAQSQSSQQLTYSTRDILSKFRFEGRINIKQTWQEFFQMNAIRARDNVAIIGYGRGSEVFLEAARKSRGPRVPDIDVYTCNPVPDRPDSEHYFTVDTTSARL</sequence>
<dbReference type="InterPro" id="IPR013087">
    <property type="entry name" value="Znf_C2H2_type"/>
</dbReference>
<feature type="compositionally biased region" description="Polar residues" evidence="1">
    <location>
        <begin position="1142"/>
        <end position="1163"/>
    </location>
</feature>
<feature type="region of interest" description="Disordered" evidence="1">
    <location>
        <begin position="1525"/>
        <end position="1545"/>
    </location>
</feature>
<name>S8ACM1_DACHA</name>
<accession>S8ACM1</accession>
<dbReference type="HOGENOM" id="CLU_242851_0_0_1"/>
<dbReference type="SMART" id="SM00355">
    <property type="entry name" value="ZnF_C2H2"/>
    <property type="match status" value="5"/>
</dbReference>
<reference evidence="3 4" key="1">
    <citation type="journal article" date="2013" name="PLoS Genet.">
        <title>Genomic mechanisms accounting for the adaptation to parasitism in nematode-trapping fungi.</title>
        <authorList>
            <person name="Meerupati T."/>
            <person name="Andersson K.M."/>
            <person name="Friman E."/>
            <person name="Kumar D."/>
            <person name="Tunlid A."/>
            <person name="Ahren D."/>
        </authorList>
    </citation>
    <scope>NUCLEOTIDE SEQUENCE [LARGE SCALE GENOMIC DNA]</scope>
    <source>
        <strain evidence="3 4">CBS 200.50</strain>
    </source>
</reference>
<evidence type="ECO:0000313" key="3">
    <source>
        <dbReference type="EMBL" id="EPS38816.1"/>
    </source>
</evidence>
<feature type="domain" description="C2H2-type" evidence="2">
    <location>
        <begin position="404"/>
        <end position="432"/>
    </location>
</feature>